<name>A0A1V9ZVJ0_9STRA</name>
<dbReference type="PANTHER" id="PTHR21521">
    <property type="entry name" value="AMUN, ISOFORM A"/>
    <property type="match status" value="1"/>
</dbReference>
<gene>
    <name evidence="2" type="ORF">THRCLA_21522</name>
</gene>
<organism evidence="2 3">
    <name type="scientific">Thraustotheca clavata</name>
    <dbReference type="NCBI Taxonomy" id="74557"/>
    <lineage>
        <taxon>Eukaryota</taxon>
        <taxon>Sar</taxon>
        <taxon>Stramenopiles</taxon>
        <taxon>Oomycota</taxon>
        <taxon>Saprolegniomycetes</taxon>
        <taxon>Saprolegniales</taxon>
        <taxon>Achlyaceae</taxon>
        <taxon>Thraustotheca</taxon>
    </lineage>
</organism>
<accession>A0A1V9ZVJ0</accession>
<evidence type="ECO:0000313" key="3">
    <source>
        <dbReference type="Proteomes" id="UP000243217"/>
    </source>
</evidence>
<sequence length="211" mass="23239">MSALWASMSAEDWNRVHGTCDSVVNGLAEPLCSLEKWYQRELPGLLQEQGYITQAQLSKLMQWKLSKGKWRPRLQAFVDELKDSSVKEASKNGFDALKEGKIREAVAAISELKGVGPATASAVLAAYDSSIPFMGDEALNALSKDIGARQYTLPHCIRFIDAMTARAEALGSNWNAQAVQVTLWIEAQTSSSTTKRKSTAKETQSSKRKKK</sequence>
<dbReference type="PANTHER" id="PTHR21521:SF0">
    <property type="entry name" value="AMUN, ISOFORM A"/>
    <property type="match status" value="1"/>
</dbReference>
<dbReference type="EMBL" id="JNBS01001283">
    <property type="protein sequence ID" value="OQS02042.1"/>
    <property type="molecule type" value="Genomic_DNA"/>
</dbReference>
<evidence type="ECO:0000256" key="1">
    <source>
        <dbReference type="SAM" id="MobiDB-lite"/>
    </source>
</evidence>
<evidence type="ECO:0008006" key="4">
    <source>
        <dbReference type="Google" id="ProtNLM"/>
    </source>
</evidence>
<dbReference type="Proteomes" id="UP000243217">
    <property type="component" value="Unassembled WGS sequence"/>
</dbReference>
<dbReference type="AlphaFoldDB" id="A0A1V9ZVJ0"/>
<protein>
    <recommendedName>
        <fullName evidence="4">HhH-GPD domain-containing protein</fullName>
    </recommendedName>
</protein>
<proteinExistence type="predicted"/>
<dbReference type="OrthoDB" id="8249012at2759"/>
<comment type="caution">
    <text evidence="2">The sequence shown here is derived from an EMBL/GenBank/DDBJ whole genome shotgun (WGS) entry which is preliminary data.</text>
</comment>
<feature type="region of interest" description="Disordered" evidence="1">
    <location>
        <begin position="189"/>
        <end position="211"/>
    </location>
</feature>
<reference evidence="2 3" key="1">
    <citation type="journal article" date="2014" name="Genome Biol. Evol.">
        <title>The secreted proteins of Achlya hypogyna and Thraustotheca clavata identify the ancestral oomycete secretome and reveal gene acquisitions by horizontal gene transfer.</title>
        <authorList>
            <person name="Misner I."/>
            <person name="Blouin N."/>
            <person name="Leonard G."/>
            <person name="Richards T.A."/>
            <person name="Lane C.E."/>
        </authorList>
    </citation>
    <scope>NUCLEOTIDE SEQUENCE [LARGE SCALE GENOMIC DNA]</scope>
    <source>
        <strain evidence="2 3">ATCC 34112</strain>
    </source>
</reference>
<evidence type="ECO:0000313" key="2">
    <source>
        <dbReference type="EMBL" id="OQS02042.1"/>
    </source>
</evidence>
<keyword evidence="3" id="KW-1185">Reference proteome</keyword>
<dbReference type="STRING" id="74557.A0A1V9ZVJ0"/>